<dbReference type="PROSITE" id="PS50977">
    <property type="entry name" value="HTH_TETR_2"/>
    <property type="match status" value="1"/>
</dbReference>
<dbReference type="Gene3D" id="1.10.357.10">
    <property type="entry name" value="Tetracycline Repressor, domain 2"/>
    <property type="match status" value="1"/>
</dbReference>
<dbReference type="PRINTS" id="PR00400">
    <property type="entry name" value="TETREPRESSOR"/>
</dbReference>
<dbReference type="Gene3D" id="1.10.10.60">
    <property type="entry name" value="Homeodomain-like"/>
    <property type="match status" value="1"/>
</dbReference>
<evidence type="ECO:0000256" key="1">
    <source>
        <dbReference type="ARBA" id="ARBA00022491"/>
    </source>
</evidence>
<dbReference type="Pfam" id="PF02909">
    <property type="entry name" value="TetR_C_1"/>
    <property type="match status" value="1"/>
</dbReference>
<dbReference type="SUPFAM" id="SSF48498">
    <property type="entry name" value="Tetracyclin repressor-like, C-terminal domain"/>
    <property type="match status" value="1"/>
</dbReference>
<evidence type="ECO:0000259" key="6">
    <source>
        <dbReference type="PROSITE" id="PS50977"/>
    </source>
</evidence>
<evidence type="ECO:0000256" key="2">
    <source>
        <dbReference type="ARBA" id="ARBA00023015"/>
    </source>
</evidence>
<keyword evidence="3 5" id="KW-0238">DNA-binding</keyword>
<name>A0A375I4J2_9ACTN</name>
<sequence length="186" mass="19310">MALTEKDVIDAALSILDEYGLADLTMRRLAGTLDVKAGALYWHVANKQTLLARLVATILDGLEVPAGPWRQSLAAWADELRARLLAHRDSADLLASMRAINMAATDLAEGPAAALIAAGFDQARAGLGARTLVHLVIGHVNEEQQRAQLSPLAGADGGAALAAEDGETDFRAGVQLLLDGIAAGAG</sequence>
<feature type="DNA-binding region" description="H-T-H motif" evidence="5">
    <location>
        <begin position="25"/>
        <end position="44"/>
    </location>
</feature>
<dbReference type="PRINTS" id="PR00455">
    <property type="entry name" value="HTHTETR"/>
</dbReference>
<dbReference type="GO" id="GO:0003700">
    <property type="term" value="F:DNA-binding transcription factor activity"/>
    <property type="evidence" value="ECO:0007669"/>
    <property type="project" value="TreeGrafter"/>
</dbReference>
<keyword evidence="4" id="KW-0804">Transcription</keyword>
<reference evidence="8" key="1">
    <citation type="submission" date="2018-02" db="EMBL/GenBank/DDBJ databases">
        <authorList>
            <person name="Hornung B."/>
        </authorList>
    </citation>
    <scope>NUCLEOTIDE SEQUENCE [LARGE SCALE GENOMIC DNA]</scope>
</reference>
<protein>
    <submittedName>
        <fullName evidence="7">Homeobox domain-like</fullName>
    </submittedName>
</protein>
<dbReference type="InterPro" id="IPR036271">
    <property type="entry name" value="Tet_transcr_reg_TetR-rel_C_sf"/>
</dbReference>
<dbReference type="PANTHER" id="PTHR30055:SF151">
    <property type="entry name" value="TRANSCRIPTIONAL REGULATORY PROTEIN"/>
    <property type="match status" value="1"/>
</dbReference>
<dbReference type="SUPFAM" id="SSF46689">
    <property type="entry name" value="Homeodomain-like"/>
    <property type="match status" value="1"/>
</dbReference>
<dbReference type="EMBL" id="OMOH01000005">
    <property type="protein sequence ID" value="SPF68671.1"/>
    <property type="molecule type" value="Genomic_DNA"/>
</dbReference>
<feature type="domain" description="HTH tetR-type" evidence="6">
    <location>
        <begin position="2"/>
        <end position="62"/>
    </location>
</feature>
<organism evidence="7 8">
    <name type="scientific">Propionibacterium ruminifibrarum</name>
    <dbReference type="NCBI Taxonomy" id="1962131"/>
    <lineage>
        <taxon>Bacteria</taxon>
        <taxon>Bacillati</taxon>
        <taxon>Actinomycetota</taxon>
        <taxon>Actinomycetes</taxon>
        <taxon>Propionibacteriales</taxon>
        <taxon>Propionibacteriaceae</taxon>
        <taxon>Propionibacterium</taxon>
    </lineage>
</organism>
<dbReference type="PANTHER" id="PTHR30055">
    <property type="entry name" value="HTH-TYPE TRANSCRIPTIONAL REGULATOR RUTR"/>
    <property type="match status" value="1"/>
</dbReference>
<dbReference type="AlphaFoldDB" id="A0A375I4J2"/>
<dbReference type="Proteomes" id="UP000265962">
    <property type="component" value="Unassembled WGS sequence"/>
</dbReference>
<gene>
    <name evidence="7" type="ORF">PROPJV5_1653</name>
</gene>
<dbReference type="GO" id="GO:0045892">
    <property type="term" value="P:negative regulation of DNA-templated transcription"/>
    <property type="evidence" value="ECO:0007669"/>
    <property type="project" value="InterPro"/>
</dbReference>
<dbReference type="GO" id="GO:0000976">
    <property type="term" value="F:transcription cis-regulatory region binding"/>
    <property type="evidence" value="ECO:0007669"/>
    <property type="project" value="TreeGrafter"/>
</dbReference>
<dbReference type="InterPro" id="IPR009057">
    <property type="entry name" value="Homeodomain-like_sf"/>
</dbReference>
<dbReference type="InterPro" id="IPR050109">
    <property type="entry name" value="HTH-type_TetR-like_transc_reg"/>
</dbReference>
<keyword evidence="8" id="KW-1185">Reference proteome</keyword>
<dbReference type="OrthoDB" id="3819648at2"/>
<dbReference type="Pfam" id="PF00440">
    <property type="entry name" value="TetR_N"/>
    <property type="match status" value="1"/>
</dbReference>
<keyword evidence="1" id="KW-0678">Repressor</keyword>
<dbReference type="RefSeq" id="WP_119715812.1">
    <property type="nucleotide sequence ID" value="NZ_OMOH01000005.1"/>
</dbReference>
<dbReference type="InterPro" id="IPR004111">
    <property type="entry name" value="Repressor_TetR_C"/>
</dbReference>
<accession>A0A375I4J2</accession>
<dbReference type="InterPro" id="IPR001647">
    <property type="entry name" value="HTH_TetR"/>
</dbReference>
<evidence type="ECO:0000313" key="8">
    <source>
        <dbReference type="Proteomes" id="UP000265962"/>
    </source>
</evidence>
<keyword evidence="7" id="KW-0371">Homeobox</keyword>
<evidence type="ECO:0000256" key="4">
    <source>
        <dbReference type="ARBA" id="ARBA00023163"/>
    </source>
</evidence>
<dbReference type="GO" id="GO:0046677">
    <property type="term" value="P:response to antibiotic"/>
    <property type="evidence" value="ECO:0007669"/>
    <property type="project" value="InterPro"/>
</dbReference>
<keyword evidence="2" id="KW-0805">Transcription regulation</keyword>
<evidence type="ECO:0000256" key="3">
    <source>
        <dbReference type="ARBA" id="ARBA00023125"/>
    </source>
</evidence>
<proteinExistence type="predicted"/>
<evidence type="ECO:0000256" key="5">
    <source>
        <dbReference type="PROSITE-ProRule" id="PRU00335"/>
    </source>
</evidence>
<dbReference type="InterPro" id="IPR003012">
    <property type="entry name" value="Tet_transcr_reg_TetR"/>
</dbReference>
<evidence type="ECO:0000313" key="7">
    <source>
        <dbReference type="EMBL" id="SPF68671.1"/>
    </source>
</evidence>